<feature type="region of interest" description="Disordered" evidence="2">
    <location>
        <begin position="117"/>
        <end position="175"/>
    </location>
</feature>
<protein>
    <recommendedName>
        <fullName evidence="3">UDENN domain-containing protein</fullName>
    </recommendedName>
</protein>
<organism evidence="4 5">
    <name type="scientific">Denticeps clupeoides</name>
    <name type="common">denticle herring</name>
    <dbReference type="NCBI Taxonomy" id="299321"/>
    <lineage>
        <taxon>Eukaryota</taxon>
        <taxon>Metazoa</taxon>
        <taxon>Chordata</taxon>
        <taxon>Craniata</taxon>
        <taxon>Vertebrata</taxon>
        <taxon>Euteleostomi</taxon>
        <taxon>Actinopterygii</taxon>
        <taxon>Neopterygii</taxon>
        <taxon>Teleostei</taxon>
        <taxon>Clupei</taxon>
        <taxon>Clupeiformes</taxon>
        <taxon>Denticipitoidei</taxon>
        <taxon>Denticipitidae</taxon>
        <taxon>Denticeps</taxon>
    </lineage>
</organism>
<keyword evidence="5" id="KW-1185">Reference proteome</keyword>
<evidence type="ECO:0000313" key="4">
    <source>
        <dbReference type="Ensembl" id="ENSDCDP00010022652.1"/>
    </source>
</evidence>
<dbReference type="SMART" id="SM00801">
    <property type="entry name" value="dDENN"/>
    <property type="match status" value="1"/>
</dbReference>
<dbReference type="Pfam" id="PF03455">
    <property type="entry name" value="dDENN"/>
    <property type="match status" value="1"/>
</dbReference>
<dbReference type="AlphaFoldDB" id="A0AAY4BQ69"/>
<gene>
    <name evidence="4" type="primary">DENND2B</name>
</gene>
<dbReference type="InterPro" id="IPR043153">
    <property type="entry name" value="DENN_C"/>
</dbReference>
<dbReference type="InterPro" id="IPR005112">
    <property type="entry name" value="dDENN_dom"/>
</dbReference>
<dbReference type="FunFam" id="3.30.450.200:FF:000001">
    <property type="entry name" value="DENN domain-containing protein 2A isoform X1"/>
    <property type="match status" value="1"/>
</dbReference>
<feature type="compositionally biased region" description="Polar residues" evidence="2">
    <location>
        <begin position="471"/>
        <end position="488"/>
    </location>
</feature>
<dbReference type="InterPro" id="IPR051942">
    <property type="entry name" value="DENN_domain_containing_2"/>
</dbReference>
<accession>A0AAY4BQ69</accession>
<dbReference type="PANTHER" id="PTHR15288:SF5">
    <property type="entry name" value="DENN DOMAIN-CONTAINING PROTEIN 2B"/>
    <property type="match status" value="1"/>
</dbReference>
<dbReference type="Pfam" id="PF03456">
    <property type="entry name" value="uDENN"/>
    <property type="match status" value="1"/>
</dbReference>
<feature type="compositionally biased region" description="Pro residues" evidence="2">
    <location>
        <begin position="421"/>
        <end position="430"/>
    </location>
</feature>
<evidence type="ECO:0000256" key="2">
    <source>
        <dbReference type="SAM" id="MobiDB-lite"/>
    </source>
</evidence>
<dbReference type="GO" id="GO:0005085">
    <property type="term" value="F:guanyl-nucleotide exchange factor activity"/>
    <property type="evidence" value="ECO:0007669"/>
    <property type="project" value="UniProtKB-KW"/>
</dbReference>
<feature type="region of interest" description="Disordered" evidence="2">
    <location>
        <begin position="523"/>
        <end position="600"/>
    </location>
</feature>
<reference evidence="4 5" key="1">
    <citation type="submission" date="2020-06" db="EMBL/GenBank/DDBJ databases">
        <authorList>
            <consortium name="Wellcome Sanger Institute Data Sharing"/>
        </authorList>
    </citation>
    <scope>NUCLEOTIDE SEQUENCE [LARGE SCALE GENOMIC DNA]</scope>
</reference>
<dbReference type="Proteomes" id="UP000694580">
    <property type="component" value="Chromosome 16"/>
</dbReference>
<dbReference type="InterPro" id="IPR001194">
    <property type="entry name" value="cDENN_dom"/>
</dbReference>
<feature type="compositionally biased region" description="Low complexity" evidence="2">
    <location>
        <begin position="544"/>
        <end position="562"/>
    </location>
</feature>
<dbReference type="GeneTree" id="ENSGT00950000182931"/>
<feature type="compositionally biased region" description="Basic and acidic residues" evidence="2">
    <location>
        <begin position="120"/>
        <end position="137"/>
    </location>
</feature>
<keyword evidence="1" id="KW-0344">Guanine-nucleotide releasing factor</keyword>
<dbReference type="InterPro" id="IPR005113">
    <property type="entry name" value="uDENN_dom"/>
</dbReference>
<sequence length="1140" mass="127831">MTANKGTKAAPQTEACKGPQKTVDRCQSASPPPILSPVKGPRCSQLSDTEESCLASQGRFVKAEAKLLSQRNWSQKTASLRSGASLCTEFPEPQSRLAKSRSIACLDKRLSIYKSASAKVDPEQKENQHVQESDSAKESPNPGAFSWSTLSLGPGSSSTNPGHKRTYSLSSTGSGVPPTIIRKKITEWECRQVAPSSRMSLCLEKRQICERLGGSEGCSSLLPSPCSDKTFDFKGVRRMSTAFSECSYPETEEDEVVSDRDVVGRFRKRSGKGEVSGVFTRCQSARKETSAVLNRIQKIEQSLKENPSQTPPQYLNNCYGLDKTRQKTFTIGGLEDFDSTCGSKRSSICSVATEPDASDRLSKLRQRFSMSSARSESPEPPSTQAAGRAPVNPLPKPKRTFEYDVNRSHKGTSASNGLHNEPPPPLPSTPAPSLMHNLKTDRSSIRKSQDRESGESEDAASLPSSYPSSPTENGTASTGTPSRPSSKSPLEENAYEDIMGMKSMKENPYEDVDLKRNLVRKSHLLSKSSRDPLNRMWTSQDNTQSSPPQLPSKPSSQSLRLPGPADRKRASRLAKRHSHDEMMLMPQLSTSPCGQLDDSLSTASDTLASRRHRMVPKVVQRINTIYSSKRGKKRLKKLSLSNIETSSLRDDNSESESDSDDRFKAHTQRLLKLQSMLRRAPSYRTLELQLLEWQERELFEYFVVVSLKKKPTKNSYTPEVTYQFPKLERPTKQMREAEQRLKAIPQFCFPDAKDWSPVTEFISETFSFMLTGEDGSRRFGYCRRLLPSGKGPRVPEVYCVISRLGCFDLFSKILDEVERRRGISAALVYPFMRSLMESPFPAPGKTIKVKTFLPGEGNDVIELRRPMDSRLEHVDFECLFKCLSVRQVIRVFASLLLERRVIFVADKLSTLSSCAHAVVALLYPFSWQHTFIPVLPASMVDIVCCPTPFLVGLLSSSVPKLKELPVEEALMVDLGSDRFIRQMDDEASLLPRKLQAALEQALEQRNDIINQDSDSESDEECNTLNNLVSEAFIRFFLESIGHYSLFMTQGEKGERLFQREAFRKSVASKSIRRFLGVFMESQMFAGFIQDRELRKCRAKGLFEKRVEQYLEELPDTEQSGVNRFLKGFLKGSKKLLHKKS</sequence>
<feature type="compositionally biased region" description="Low complexity" evidence="2">
    <location>
        <begin position="461"/>
        <end position="470"/>
    </location>
</feature>
<dbReference type="PROSITE" id="PS50211">
    <property type="entry name" value="DENN"/>
    <property type="match status" value="1"/>
</dbReference>
<dbReference type="PANTHER" id="PTHR15288">
    <property type="entry name" value="DENN DOMAIN-CONTAINING PROTEIN 2"/>
    <property type="match status" value="1"/>
</dbReference>
<dbReference type="Gene3D" id="3.40.50.11500">
    <property type="match status" value="1"/>
</dbReference>
<dbReference type="SMART" id="SM00799">
    <property type="entry name" value="DENN"/>
    <property type="match status" value="1"/>
</dbReference>
<feature type="region of interest" description="Disordered" evidence="2">
    <location>
        <begin position="367"/>
        <end position="490"/>
    </location>
</feature>
<dbReference type="FunFam" id="3.40.50.11500:FF:000004">
    <property type="entry name" value="DENN domain-containing protein 2C isoform X1"/>
    <property type="match status" value="1"/>
</dbReference>
<feature type="compositionally biased region" description="Low complexity" evidence="2">
    <location>
        <begin position="146"/>
        <end position="159"/>
    </location>
</feature>
<dbReference type="Pfam" id="PF02141">
    <property type="entry name" value="DENN"/>
    <property type="match status" value="1"/>
</dbReference>
<evidence type="ECO:0000259" key="3">
    <source>
        <dbReference type="PROSITE" id="PS50211"/>
    </source>
</evidence>
<reference evidence="4" key="3">
    <citation type="submission" date="2025-09" db="UniProtKB">
        <authorList>
            <consortium name="Ensembl"/>
        </authorList>
    </citation>
    <scope>IDENTIFICATION</scope>
</reference>
<feature type="compositionally biased region" description="Basic and acidic residues" evidence="2">
    <location>
        <begin position="438"/>
        <end position="454"/>
    </location>
</feature>
<dbReference type="GO" id="GO:0070374">
    <property type="term" value="P:positive regulation of ERK1 and ERK2 cascade"/>
    <property type="evidence" value="ECO:0007669"/>
    <property type="project" value="TreeGrafter"/>
</dbReference>
<feature type="region of interest" description="Disordered" evidence="2">
    <location>
        <begin position="1"/>
        <end position="43"/>
    </location>
</feature>
<name>A0AAY4BQ69_9TELE</name>
<dbReference type="SMART" id="SM00800">
    <property type="entry name" value="uDENN"/>
    <property type="match status" value="1"/>
</dbReference>
<proteinExistence type="predicted"/>
<feature type="domain" description="UDENN" evidence="3">
    <location>
        <begin position="700"/>
        <end position="1098"/>
    </location>
</feature>
<feature type="compositionally biased region" description="Polar residues" evidence="2">
    <location>
        <begin position="587"/>
        <end position="600"/>
    </location>
</feature>
<reference evidence="4" key="2">
    <citation type="submission" date="2025-08" db="UniProtKB">
        <authorList>
            <consortium name="Ensembl"/>
        </authorList>
    </citation>
    <scope>IDENTIFICATION</scope>
</reference>
<evidence type="ECO:0000313" key="5">
    <source>
        <dbReference type="Proteomes" id="UP000694580"/>
    </source>
</evidence>
<dbReference type="InterPro" id="IPR037516">
    <property type="entry name" value="Tripartite_DENN"/>
</dbReference>
<dbReference type="Gene3D" id="3.30.450.200">
    <property type="match status" value="1"/>
</dbReference>
<evidence type="ECO:0000256" key="1">
    <source>
        <dbReference type="ARBA" id="ARBA00022658"/>
    </source>
</evidence>
<dbReference type="Ensembl" id="ENSDCDT00010027136.1">
    <property type="protein sequence ID" value="ENSDCDP00010022652.1"/>
    <property type="gene ID" value="ENSDCDG00010009081.1"/>
</dbReference>